<reference evidence="2 3" key="1">
    <citation type="submission" date="2019-05" db="EMBL/GenBank/DDBJ databases">
        <title>Another draft genome of Portunus trituberculatus and its Hox gene families provides insights of decapod evolution.</title>
        <authorList>
            <person name="Jeong J.-H."/>
            <person name="Song I."/>
            <person name="Kim S."/>
            <person name="Choi T."/>
            <person name="Kim D."/>
            <person name="Ryu S."/>
            <person name="Kim W."/>
        </authorList>
    </citation>
    <scope>NUCLEOTIDE SEQUENCE [LARGE SCALE GENOMIC DNA]</scope>
    <source>
        <tissue evidence="2">Muscle</tissue>
    </source>
</reference>
<dbReference type="AlphaFoldDB" id="A0A5B7HGW6"/>
<dbReference type="EMBL" id="VSRR010027997">
    <property type="protein sequence ID" value="MPC68537.1"/>
    <property type="molecule type" value="Genomic_DNA"/>
</dbReference>
<accession>A0A5B7HGW6</accession>
<comment type="caution">
    <text evidence="2">The sequence shown here is derived from an EMBL/GenBank/DDBJ whole genome shotgun (WGS) entry which is preliminary data.</text>
</comment>
<keyword evidence="3" id="KW-1185">Reference proteome</keyword>
<sequence>MAQEAWLVGHCVAPMRTEDRRVVRDLEGTSCTLGSSQKVNDRRRDSEVPDELTKCYANFVALPAPSCVPPPPVPGRSVSFSPLCVTELSESGCYSSRQPGLRERSARLSTPAAPRHPGKVLLPDTHRPNPKKIVRRPLTEEEAEGGLQHLVSGVGT</sequence>
<organism evidence="2 3">
    <name type="scientific">Portunus trituberculatus</name>
    <name type="common">Swimming crab</name>
    <name type="synonym">Neptunus trituberculatus</name>
    <dbReference type="NCBI Taxonomy" id="210409"/>
    <lineage>
        <taxon>Eukaryota</taxon>
        <taxon>Metazoa</taxon>
        <taxon>Ecdysozoa</taxon>
        <taxon>Arthropoda</taxon>
        <taxon>Crustacea</taxon>
        <taxon>Multicrustacea</taxon>
        <taxon>Malacostraca</taxon>
        <taxon>Eumalacostraca</taxon>
        <taxon>Eucarida</taxon>
        <taxon>Decapoda</taxon>
        <taxon>Pleocyemata</taxon>
        <taxon>Brachyura</taxon>
        <taxon>Eubrachyura</taxon>
        <taxon>Portunoidea</taxon>
        <taxon>Portunidae</taxon>
        <taxon>Portuninae</taxon>
        <taxon>Portunus</taxon>
    </lineage>
</organism>
<feature type="region of interest" description="Disordered" evidence="1">
    <location>
        <begin position="93"/>
        <end position="156"/>
    </location>
</feature>
<evidence type="ECO:0000256" key="1">
    <source>
        <dbReference type="SAM" id="MobiDB-lite"/>
    </source>
</evidence>
<name>A0A5B7HGW6_PORTR</name>
<protein>
    <submittedName>
        <fullName evidence="2">Uncharacterized protein</fullName>
    </submittedName>
</protein>
<evidence type="ECO:0000313" key="3">
    <source>
        <dbReference type="Proteomes" id="UP000324222"/>
    </source>
</evidence>
<dbReference type="Proteomes" id="UP000324222">
    <property type="component" value="Unassembled WGS sequence"/>
</dbReference>
<proteinExistence type="predicted"/>
<gene>
    <name evidence="2" type="ORF">E2C01_062739</name>
</gene>
<evidence type="ECO:0000313" key="2">
    <source>
        <dbReference type="EMBL" id="MPC68537.1"/>
    </source>
</evidence>